<evidence type="ECO:0000256" key="1">
    <source>
        <dbReference type="ARBA" id="ARBA00004613"/>
    </source>
</evidence>
<dbReference type="SUPFAM" id="SSF50814">
    <property type="entry name" value="Lipocalins"/>
    <property type="match status" value="1"/>
</dbReference>
<dbReference type="Pfam" id="PF03973">
    <property type="entry name" value="Triabin"/>
    <property type="match status" value="1"/>
</dbReference>
<feature type="chain" id="PRO_5012736642" evidence="5">
    <location>
        <begin position="19"/>
        <end position="184"/>
    </location>
</feature>
<dbReference type="InterPro" id="IPR005657">
    <property type="entry name" value="Triabi/Procalin"/>
</dbReference>
<dbReference type="InterPro" id="IPR012674">
    <property type="entry name" value="Calycin"/>
</dbReference>
<organism evidence="6">
    <name type="scientific">Panstrongylus lignarius</name>
    <dbReference type="NCBI Taxonomy" id="156445"/>
    <lineage>
        <taxon>Eukaryota</taxon>
        <taxon>Metazoa</taxon>
        <taxon>Ecdysozoa</taxon>
        <taxon>Arthropoda</taxon>
        <taxon>Hexapoda</taxon>
        <taxon>Insecta</taxon>
        <taxon>Pterygota</taxon>
        <taxon>Neoptera</taxon>
        <taxon>Paraneoptera</taxon>
        <taxon>Hemiptera</taxon>
        <taxon>Heteroptera</taxon>
        <taxon>Panheteroptera</taxon>
        <taxon>Cimicomorpha</taxon>
        <taxon>Reduviidae</taxon>
        <taxon>Triatominae</taxon>
        <taxon>Panstrongylus</taxon>
    </lineage>
</organism>
<evidence type="ECO:0000313" key="6">
    <source>
        <dbReference type="EMBL" id="JAW13360.1"/>
    </source>
</evidence>
<keyword evidence="2" id="KW-0964">Secreted</keyword>
<evidence type="ECO:0000256" key="4">
    <source>
        <dbReference type="ARBA" id="ARBA00034121"/>
    </source>
</evidence>
<feature type="signal peptide" evidence="5">
    <location>
        <begin position="1"/>
        <end position="18"/>
    </location>
</feature>
<accession>A0A224XXT1</accession>
<evidence type="ECO:0000256" key="5">
    <source>
        <dbReference type="SAM" id="SignalP"/>
    </source>
</evidence>
<dbReference type="Gene3D" id="2.40.128.20">
    <property type="match status" value="1"/>
</dbReference>
<dbReference type="GO" id="GO:0030682">
    <property type="term" value="P:symbiont-mediated perturbation of host defenses"/>
    <property type="evidence" value="ECO:0007669"/>
    <property type="project" value="InterPro"/>
</dbReference>
<evidence type="ECO:0000256" key="3">
    <source>
        <dbReference type="ARBA" id="ARBA00022729"/>
    </source>
</evidence>
<dbReference type="AlphaFoldDB" id="A0A224XXT1"/>
<sequence>MKMIIAVTFLGILVHALAKECKLQPAMQNFDSDKYFKIPHVYVTHSKNGPEEKVCQEYETIQKRGSFPKTLIIGGYKQPGGIIPALECTNTPKAGSKGQFDVECEDKKKGGSKIYLETSVIDTDYQKYALLQSCFKSTGSDDILVMQTFRERVDERIKAVFEKKHWSLEQWFSRAKVDCDTKKN</sequence>
<comment type="subcellular location">
    <subcellularLocation>
        <location evidence="1">Secreted</location>
    </subcellularLocation>
</comment>
<proteinExistence type="inferred from homology"/>
<name>A0A224XXT1_9HEMI</name>
<evidence type="ECO:0000256" key="2">
    <source>
        <dbReference type="ARBA" id="ARBA00022525"/>
    </source>
</evidence>
<comment type="similarity">
    <text evidence="4">Belongs to the calycin superfamily. Triabin family.</text>
</comment>
<dbReference type="EMBL" id="GFTR01003066">
    <property type="protein sequence ID" value="JAW13360.1"/>
    <property type="molecule type" value="Transcribed_RNA"/>
</dbReference>
<dbReference type="GO" id="GO:0005576">
    <property type="term" value="C:extracellular region"/>
    <property type="evidence" value="ECO:0007669"/>
    <property type="project" value="UniProtKB-SubCell"/>
</dbReference>
<dbReference type="CDD" id="cd19423">
    <property type="entry name" value="lipocalin_LTBP1-like"/>
    <property type="match status" value="1"/>
</dbReference>
<reference evidence="6" key="1">
    <citation type="journal article" date="2018" name="PLoS Negl. Trop. Dis.">
        <title>An insight into the salivary gland and fat body transcriptome of Panstrongylus lignarius (Hemiptera: Heteroptera), the main vector of Chagas disease in Peru.</title>
        <authorList>
            <person name="Nevoa J.C."/>
            <person name="Mendes M.T."/>
            <person name="da Silva M.V."/>
            <person name="Soares S.C."/>
            <person name="Oliveira C.J.F."/>
            <person name="Ribeiro J.M.C."/>
        </authorList>
    </citation>
    <scope>NUCLEOTIDE SEQUENCE</scope>
</reference>
<protein>
    <submittedName>
        <fullName evidence="6">Putative triabin</fullName>
    </submittedName>
</protein>
<keyword evidence="3 5" id="KW-0732">Signal</keyword>